<evidence type="ECO:0000256" key="8">
    <source>
        <dbReference type="ARBA" id="ARBA00022840"/>
    </source>
</evidence>
<feature type="domain" description="Guanylate cyclase" evidence="15">
    <location>
        <begin position="441"/>
        <end position="568"/>
    </location>
</feature>
<evidence type="ECO:0000256" key="5">
    <source>
        <dbReference type="ARBA" id="ARBA00022692"/>
    </source>
</evidence>
<evidence type="ECO:0000256" key="10">
    <source>
        <dbReference type="ARBA" id="ARBA00022989"/>
    </source>
</evidence>
<evidence type="ECO:0000256" key="2">
    <source>
        <dbReference type="ARBA" id="ARBA00001593"/>
    </source>
</evidence>
<evidence type="ECO:0000256" key="7">
    <source>
        <dbReference type="ARBA" id="ARBA00022741"/>
    </source>
</evidence>
<protein>
    <recommendedName>
        <fullName evidence="4">adenylate cyclase</fullName>
        <ecNumber evidence="4">4.6.1.1</ecNumber>
    </recommendedName>
</protein>
<dbReference type="SMART" id="SM00044">
    <property type="entry name" value="CYCc"/>
    <property type="match status" value="2"/>
</dbReference>
<feature type="transmembrane region" description="Helical" evidence="14">
    <location>
        <begin position="985"/>
        <end position="1004"/>
    </location>
</feature>
<evidence type="ECO:0000256" key="11">
    <source>
        <dbReference type="ARBA" id="ARBA00023136"/>
    </source>
</evidence>
<feature type="region of interest" description="Disordered" evidence="13">
    <location>
        <begin position="1"/>
        <end position="146"/>
    </location>
</feature>
<dbReference type="FunFam" id="3.30.70.1230:FF:000024">
    <property type="entry name" value="ACXA, isoform A"/>
    <property type="match status" value="1"/>
</dbReference>
<dbReference type="PROSITE" id="PS50125">
    <property type="entry name" value="GUANYLATE_CYCLASE_2"/>
    <property type="match status" value="2"/>
</dbReference>
<feature type="transmembrane region" description="Helical" evidence="14">
    <location>
        <begin position="872"/>
        <end position="888"/>
    </location>
</feature>
<evidence type="ECO:0000256" key="6">
    <source>
        <dbReference type="ARBA" id="ARBA00022723"/>
    </source>
</evidence>
<feature type="transmembrane region" description="Helical" evidence="14">
    <location>
        <begin position="208"/>
        <end position="232"/>
    </location>
</feature>
<reference evidence="16 17" key="1">
    <citation type="submission" date="2024-10" db="EMBL/GenBank/DDBJ databases">
        <authorList>
            <person name="Kim D."/>
        </authorList>
    </citation>
    <scope>NUCLEOTIDE SEQUENCE [LARGE SCALE GENOMIC DNA]</scope>
    <source>
        <strain evidence="16">BH-2024</strain>
    </source>
</reference>
<comment type="subcellular location">
    <subcellularLocation>
        <location evidence="3">Membrane</location>
        <topology evidence="3">Multi-pass membrane protein</topology>
    </subcellularLocation>
</comment>
<keyword evidence="17" id="KW-1185">Reference proteome</keyword>
<dbReference type="FunFam" id="3.30.70.1230:FF:000032">
    <property type="entry name" value="Adenylyl cyclase 78C"/>
    <property type="match status" value="1"/>
</dbReference>
<name>A0ABD2IMS2_9BILA</name>
<dbReference type="PANTHER" id="PTHR45627:SF12">
    <property type="entry name" value="ADENYLATE CYCLASE TYPE 2"/>
    <property type="match status" value="1"/>
</dbReference>
<comment type="caution">
    <text evidence="16">The sequence shown here is derived from an EMBL/GenBank/DDBJ whole genome shotgun (WGS) entry which is preliminary data.</text>
</comment>
<dbReference type="Proteomes" id="UP001620626">
    <property type="component" value="Unassembled WGS sequence"/>
</dbReference>
<keyword evidence="9" id="KW-0460">Magnesium</keyword>
<feature type="transmembrane region" description="Helical" evidence="14">
    <location>
        <begin position="280"/>
        <end position="298"/>
    </location>
</feature>
<evidence type="ECO:0000259" key="15">
    <source>
        <dbReference type="PROSITE" id="PS50125"/>
    </source>
</evidence>
<feature type="compositionally biased region" description="Polar residues" evidence="13">
    <location>
        <begin position="81"/>
        <end position="95"/>
    </location>
</feature>
<evidence type="ECO:0000256" key="4">
    <source>
        <dbReference type="ARBA" id="ARBA00012201"/>
    </source>
</evidence>
<feature type="transmembrane region" description="Helical" evidence="14">
    <location>
        <begin position="957"/>
        <end position="978"/>
    </location>
</feature>
<dbReference type="InterPro" id="IPR001054">
    <property type="entry name" value="A/G_cyclase"/>
</dbReference>
<evidence type="ECO:0000256" key="1">
    <source>
        <dbReference type="ARBA" id="ARBA00001436"/>
    </source>
</evidence>
<evidence type="ECO:0000313" key="17">
    <source>
        <dbReference type="Proteomes" id="UP001620626"/>
    </source>
</evidence>
<dbReference type="PANTHER" id="PTHR45627">
    <property type="entry name" value="ADENYLATE CYCLASE TYPE 1"/>
    <property type="match status" value="1"/>
</dbReference>
<feature type="region of interest" description="Disordered" evidence="13">
    <location>
        <begin position="689"/>
        <end position="761"/>
    </location>
</feature>
<feature type="compositionally biased region" description="Low complexity" evidence="13">
    <location>
        <begin position="102"/>
        <end position="120"/>
    </location>
</feature>
<feature type="transmembrane region" description="Helical" evidence="14">
    <location>
        <begin position="927"/>
        <end position="951"/>
    </location>
</feature>
<feature type="transmembrane region" description="Helical" evidence="14">
    <location>
        <begin position="244"/>
        <end position="268"/>
    </location>
</feature>
<accession>A0ABD2IMS2</accession>
<keyword evidence="7" id="KW-0547">Nucleotide-binding</keyword>
<keyword evidence="6" id="KW-0479">Metal-binding</keyword>
<feature type="region of interest" description="Disordered" evidence="13">
    <location>
        <begin position="778"/>
        <end position="805"/>
    </location>
</feature>
<dbReference type="Pfam" id="PF00211">
    <property type="entry name" value="Guanylate_cyc"/>
    <property type="match status" value="2"/>
</dbReference>
<organism evidence="16 17">
    <name type="scientific">Heterodera trifolii</name>
    <dbReference type="NCBI Taxonomy" id="157864"/>
    <lineage>
        <taxon>Eukaryota</taxon>
        <taxon>Metazoa</taxon>
        <taxon>Ecdysozoa</taxon>
        <taxon>Nematoda</taxon>
        <taxon>Chromadorea</taxon>
        <taxon>Rhabditida</taxon>
        <taxon>Tylenchina</taxon>
        <taxon>Tylenchomorpha</taxon>
        <taxon>Tylenchoidea</taxon>
        <taxon>Heteroderidae</taxon>
        <taxon>Heteroderinae</taxon>
        <taxon>Heterodera</taxon>
    </lineage>
</organism>
<keyword evidence="5 14" id="KW-0812">Transmembrane</keyword>
<feature type="transmembrane region" description="Helical" evidence="14">
    <location>
        <begin position="305"/>
        <end position="327"/>
    </location>
</feature>
<proteinExistence type="predicted"/>
<dbReference type="EMBL" id="JBICBT010001137">
    <property type="protein sequence ID" value="KAL3081369.1"/>
    <property type="molecule type" value="Genomic_DNA"/>
</dbReference>
<feature type="transmembrane region" description="Helical" evidence="14">
    <location>
        <begin position="1016"/>
        <end position="1039"/>
    </location>
</feature>
<evidence type="ECO:0000256" key="13">
    <source>
        <dbReference type="SAM" id="MobiDB-lite"/>
    </source>
</evidence>
<feature type="compositionally biased region" description="Basic and acidic residues" evidence="13">
    <location>
        <begin position="47"/>
        <end position="72"/>
    </location>
</feature>
<comment type="catalytic activity">
    <reaction evidence="2">
        <text>ATP = 3',5'-cyclic AMP + diphosphate</text>
        <dbReference type="Rhea" id="RHEA:15389"/>
        <dbReference type="ChEBI" id="CHEBI:30616"/>
        <dbReference type="ChEBI" id="CHEBI:33019"/>
        <dbReference type="ChEBI" id="CHEBI:58165"/>
        <dbReference type="EC" id="4.6.1.1"/>
    </reaction>
</comment>
<sequence>MIFTKASPIFETRNTNISRSSSSRSADAQTQHKLMRRMSSRRGPNKKGTEAKGNDFQRDDCEREKEEEKGAERMPIAKGNSGKSAQNNLMANATTAAKKRSTVSSGSNTTTNTQNNLANNFGMISNGNGARKKDSAGKKGSSTAASSKRSLHSLECCAGAERDEVRAALMRHWTALDRARLHTFHLWLFVYSVAQLFLFHYLCHRVWSLFYLCFCLLFPGLVLVSFVLIRYGEDRSISRQRRRLANFSLISSVSFPIFLWLIHLPLILEFQVKQERIAELSSLCSSMAISTLYQFFVLPRQRRLFLALSVCFNLLNSLLIGAVLFGSSDKLPFPESPSLLLLPSCLYQLVVTAVGIICEANSASSRQTIAQKLTEAVHRRTELEALKNRQESLLLSVIPAYLTDKVSKQIFATSSAADFSAHNKNQKLFHELHVQAHENVSILFADIVNFTQLAAQLNAKDLVKTLNELYSKFDEDAQKLSCMRIKFLGDCYYCVSGMPVNRPSHADMCVLMGLEMIKTIRQVRIATGVNVDMRIGVHTGSVLCGILGLKKWQFDIWSDDVSFANQMESTGMPGALHISKKTRDMLMGKYNIVEAPKSEDPSIVAHGQPTYHILPDQSTGLERDSSVYIKKRRAMELSPSYFDLNNLDSLSVDSGGDFLPGGDHHYRAISMKAKSVKMTEYWGEQTQALKPISARSRSTMRGAASGERQSDRQKQKPRRVGDAAEAAPEGTRTKGTKAMRTGGGAVQRNGSAKDSNGKMPLESNGLAAPSFAVFDESTATTGGEEAEEAGDTKRSTKRRKRAAQRERSYYGAGTLGAITVQSLTLIENNLGNLSTTSLRTIFHCTTGSCELSPFLLLPYINREVCLKSGCRTIFFFSLPIALANYLLIYQNVPQKVQNLVIGQLFVSIGVLLFICALESLCRVAKILLTLVAFVVSLSIPIGQHVCLVLLAVTAQRLPVFSILWLPSCVAHMCSIFALYRLPYPLRCFLASVDCCLFLLLLILFSTSVSNVLQSAPIISCQMTIILVNIIALFLLLLFIARITEYERKVEASCNVAFKNEERDVQLMQDINKLLIENILPSSVAAKFLSHEQRKKDELYARDHDNVCVMFASIPNFKNYWSECDPARKLECLRLLNEIVCEFDKLLSKPKFSCIEKIKTVASTYMAAAGLTDSDTADNSPERNSTVMVELAQAMAAVLDQLNVDSFQNFQLRIGLNVGPVVAGVLGQKPQYDIWGNSVNVASRMDSSGVIGHIQVNEETKQILTRKNNYPWTCRGEINVKGKGLMTTYLLKLKKRTYK</sequence>
<dbReference type="Gene3D" id="3.30.70.1230">
    <property type="entry name" value="Nucleotide cyclase"/>
    <property type="match status" value="2"/>
</dbReference>
<keyword evidence="10 14" id="KW-1133">Transmembrane helix</keyword>
<feature type="compositionally biased region" description="Basic and acidic residues" evidence="13">
    <location>
        <begin position="708"/>
        <end position="722"/>
    </location>
</feature>
<feature type="transmembrane region" description="Helical" evidence="14">
    <location>
        <begin position="900"/>
        <end position="920"/>
    </location>
</feature>
<dbReference type="SUPFAM" id="SSF55073">
    <property type="entry name" value="Nucleotide cyclase"/>
    <property type="match status" value="2"/>
</dbReference>
<feature type="compositionally biased region" description="Basic residues" evidence="13">
    <location>
        <begin position="33"/>
        <end position="45"/>
    </location>
</feature>
<evidence type="ECO:0000256" key="14">
    <source>
        <dbReference type="SAM" id="Phobius"/>
    </source>
</evidence>
<dbReference type="CDD" id="cd07302">
    <property type="entry name" value="CHD"/>
    <property type="match status" value="2"/>
</dbReference>
<feature type="transmembrane region" description="Helical" evidence="14">
    <location>
        <begin position="184"/>
        <end position="202"/>
    </location>
</feature>
<gene>
    <name evidence="16" type="ORF">niasHT_039846</name>
</gene>
<dbReference type="InterPro" id="IPR029787">
    <property type="entry name" value="Nucleotide_cyclase"/>
</dbReference>
<keyword evidence="12" id="KW-0456">Lyase</keyword>
<dbReference type="GO" id="GO:0004016">
    <property type="term" value="F:adenylate cyclase activity"/>
    <property type="evidence" value="ECO:0007669"/>
    <property type="project" value="UniProtKB-EC"/>
</dbReference>
<keyword evidence="11 14" id="KW-0472">Membrane</keyword>
<keyword evidence="8" id="KW-0067">ATP-binding</keyword>
<dbReference type="GO" id="GO:0004383">
    <property type="term" value="F:guanylate cyclase activity"/>
    <property type="evidence" value="ECO:0007669"/>
    <property type="project" value="UniProtKB-EC"/>
</dbReference>
<evidence type="ECO:0000256" key="3">
    <source>
        <dbReference type="ARBA" id="ARBA00004141"/>
    </source>
</evidence>
<comment type="catalytic activity">
    <reaction evidence="1">
        <text>GTP = 3',5'-cyclic GMP + diphosphate</text>
        <dbReference type="Rhea" id="RHEA:13665"/>
        <dbReference type="ChEBI" id="CHEBI:33019"/>
        <dbReference type="ChEBI" id="CHEBI:37565"/>
        <dbReference type="ChEBI" id="CHEBI:57746"/>
        <dbReference type="EC" id="4.6.1.2"/>
    </reaction>
</comment>
<dbReference type="GO" id="GO:0016020">
    <property type="term" value="C:membrane"/>
    <property type="evidence" value="ECO:0007669"/>
    <property type="project" value="UniProtKB-SubCell"/>
</dbReference>
<dbReference type="GO" id="GO:0005524">
    <property type="term" value="F:ATP binding"/>
    <property type="evidence" value="ECO:0007669"/>
    <property type="project" value="UniProtKB-KW"/>
</dbReference>
<feature type="domain" description="Guanylate cyclase" evidence="15">
    <location>
        <begin position="1107"/>
        <end position="1245"/>
    </location>
</feature>
<feature type="transmembrane region" description="Helical" evidence="14">
    <location>
        <begin position="339"/>
        <end position="358"/>
    </location>
</feature>
<dbReference type="GO" id="GO:0046872">
    <property type="term" value="F:metal ion binding"/>
    <property type="evidence" value="ECO:0007669"/>
    <property type="project" value="UniProtKB-KW"/>
</dbReference>
<dbReference type="EC" id="4.6.1.1" evidence="4"/>
<evidence type="ECO:0000256" key="9">
    <source>
        <dbReference type="ARBA" id="ARBA00022842"/>
    </source>
</evidence>
<evidence type="ECO:0000313" key="16">
    <source>
        <dbReference type="EMBL" id="KAL3081369.1"/>
    </source>
</evidence>
<evidence type="ECO:0000256" key="12">
    <source>
        <dbReference type="ARBA" id="ARBA00023239"/>
    </source>
</evidence>